<proteinExistence type="predicted"/>
<keyword evidence="2" id="KW-1185">Reference proteome</keyword>
<sequence>MKNKRITVVSNRLPLHAKKEGGVYTYTKTSGGLVTGLSGAQESLNFMWVGSLEGVDPEDQEMVKKECIEKYNYYPIFIEETLYDKYYNNLCNGVLWPLLHSFSDLASFSIEDYIAYKKVNMQFAEEILKTAQEGDIVWVHDYHLMLLPEFIRKGFSKSIKIGYFLHIPFPSYSILKGFPILFPLIKGILGSDLAAFHTFEYLANFKKASEVCETAASSETTIEIDGRSVKLEALPIGIDPVAFQKESQKKETIERAKEIKKRLGNKKIVLGIDRVDYIKGIPHRIQAFKKMLVENKELSDKVVFCQVGVPSRTDVKVYAALSDVLCRLSGSVNSSGPIEDTSIYFINNSISFTELCALYSASDVCAISSLRDGMNLVALEFIACTTNGVLVMSEYAGAAGMLTGSVYSNPWDIKKLAGAYKTSLDMPDDEKAQRKEEMQKVVFKFTAEHWAKRFISILSESLE</sequence>
<dbReference type="HOGENOM" id="CLU_002351_7_2_1"/>
<organism evidence="1 2">
    <name type="scientific">Nematocida ausubeli (strain ATCC PRA-371 / ERTm2)</name>
    <name type="common">Nematode killer fungus</name>
    <dbReference type="NCBI Taxonomy" id="1913371"/>
    <lineage>
        <taxon>Eukaryota</taxon>
        <taxon>Fungi</taxon>
        <taxon>Fungi incertae sedis</taxon>
        <taxon>Microsporidia</taxon>
        <taxon>Nematocida</taxon>
    </lineage>
</organism>
<dbReference type="GO" id="GO:0004805">
    <property type="term" value="F:trehalose-phosphatase activity"/>
    <property type="evidence" value="ECO:0007669"/>
    <property type="project" value="TreeGrafter"/>
</dbReference>
<dbReference type="AlphaFoldDB" id="A0A086J0Q3"/>
<dbReference type="GO" id="GO:0005992">
    <property type="term" value="P:trehalose biosynthetic process"/>
    <property type="evidence" value="ECO:0007669"/>
    <property type="project" value="InterPro"/>
</dbReference>
<dbReference type="GeneID" id="77676675"/>
<dbReference type="GO" id="GO:0005829">
    <property type="term" value="C:cytosol"/>
    <property type="evidence" value="ECO:0007669"/>
    <property type="project" value="TreeGrafter"/>
</dbReference>
<dbReference type="OrthoDB" id="755951at2759"/>
<dbReference type="EMBL" id="AKIJ01000004">
    <property type="protein sequence ID" value="KFG25721.1"/>
    <property type="molecule type" value="Genomic_DNA"/>
</dbReference>
<dbReference type="Gene3D" id="3.40.50.2000">
    <property type="entry name" value="Glycogen Phosphorylase B"/>
    <property type="match status" value="2"/>
</dbReference>
<dbReference type="InterPro" id="IPR001830">
    <property type="entry name" value="Glyco_trans_20"/>
</dbReference>
<dbReference type="Proteomes" id="UP000054524">
    <property type="component" value="Unassembled WGS sequence"/>
</dbReference>
<accession>A0A086J0Q3</accession>
<gene>
    <name evidence="1" type="ORF">NESG_01702</name>
</gene>
<dbReference type="GO" id="GO:0003825">
    <property type="term" value="F:alpha,alpha-trehalose-phosphate synthase (UDP-forming) activity"/>
    <property type="evidence" value="ECO:0007669"/>
    <property type="project" value="TreeGrafter"/>
</dbReference>
<protein>
    <submittedName>
        <fullName evidence="1">Uncharacterized protein</fullName>
    </submittedName>
</protein>
<dbReference type="PANTHER" id="PTHR10788:SF106">
    <property type="entry name" value="BCDNA.GH08860"/>
    <property type="match status" value="1"/>
</dbReference>
<name>A0A086J0Q3_NEMA1</name>
<dbReference type="Pfam" id="PF00982">
    <property type="entry name" value="Glyco_transf_20"/>
    <property type="match status" value="1"/>
</dbReference>
<comment type="caution">
    <text evidence="1">The sequence shown here is derived from an EMBL/GenBank/DDBJ whole genome shotgun (WGS) entry which is preliminary data.</text>
</comment>
<evidence type="ECO:0000313" key="2">
    <source>
        <dbReference type="Proteomes" id="UP000054524"/>
    </source>
</evidence>
<evidence type="ECO:0000313" key="1">
    <source>
        <dbReference type="EMBL" id="KFG25721.1"/>
    </source>
</evidence>
<dbReference type="SUPFAM" id="SSF53756">
    <property type="entry name" value="UDP-Glycosyltransferase/glycogen phosphorylase"/>
    <property type="match status" value="1"/>
</dbReference>
<reference evidence="1 2" key="1">
    <citation type="journal article" date="2014" name="Genome Announc.">
        <title>Genome Sequence of the Microsporidian Species Nematocida sp1 Strain ERTm6 (ATCC PRA-372).</title>
        <authorList>
            <person name="Bakowski M.A."/>
            <person name="Priest M."/>
            <person name="Young S."/>
            <person name="Cuomo C.A."/>
            <person name="Troemel E.R."/>
        </authorList>
    </citation>
    <scope>NUCLEOTIDE SEQUENCE [LARGE SCALE GENOMIC DNA]</scope>
    <source>
        <strain evidence="1 2">ERTm6</strain>
    </source>
</reference>
<dbReference type="RefSeq" id="XP_052904276.1">
    <property type="nucleotide sequence ID" value="XM_053049326.1"/>
</dbReference>
<dbReference type="CDD" id="cd03788">
    <property type="entry name" value="GT20_TPS"/>
    <property type="match status" value="1"/>
</dbReference>
<dbReference type="PANTHER" id="PTHR10788">
    <property type="entry name" value="TREHALOSE-6-PHOSPHATE SYNTHASE"/>
    <property type="match status" value="1"/>
</dbReference>